<dbReference type="SUPFAM" id="SSF158622">
    <property type="entry name" value="YheA/YmcA-like"/>
    <property type="match status" value="1"/>
</dbReference>
<protein>
    <recommendedName>
        <fullName evidence="3">YlbF family regulator</fullName>
    </recommendedName>
</protein>
<dbReference type="OrthoDB" id="2112157at2"/>
<dbReference type="InterPro" id="IPR023378">
    <property type="entry name" value="YheA/YmcA-like_dom_sf"/>
</dbReference>
<name>F0SWM4_SYNGF</name>
<dbReference type="eggNOG" id="COG3679">
    <property type="taxonomic scope" value="Bacteria"/>
</dbReference>
<gene>
    <name evidence="1" type="ordered locus">Sgly_2585</name>
</gene>
<dbReference type="Proteomes" id="UP000007488">
    <property type="component" value="Chromosome"/>
</dbReference>
<keyword evidence="2" id="KW-1185">Reference proteome</keyword>
<accession>F0SWM4</accession>
<dbReference type="EMBL" id="CP002547">
    <property type="protein sequence ID" value="ADY56864.1"/>
    <property type="molecule type" value="Genomic_DNA"/>
</dbReference>
<organism evidence="1 2">
    <name type="scientific">Syntrophobotulus glycolicus (strain DSM 8271 / FlGlyR)</name>
    <dbReference type="NCBI Taxonomy" id="645991"/>
    <lineage>
        <taxon>Bacteria</taxon>
        <taxon>Bacillati</taxon>
        <taxon>Bacillota</taxon>
        <taxon>Clostridia</taxon>
        <taxon>Eubacteriales</taxon>
        <taxon>Desulfitobacteriaceae</taxon>
        <taxon>Syntrophobotulus</taxon>
    </lineage>
</organism>
<dbReference type="RefSeq" id="WP_013625729.1">
    <property type="nucleotide sequence ID" value="NC_015172.1"/>
</dbReference>
<dbReference type="KEGG" id="sgy:Sgly_2585"/>
<proteinExistence type="predicted"/>
<sequence>MDYIEKARELGIALSETPEIQQLKEAEAEIKQEPDAYQGFIEYQEKEKNLLSSQMFGKVVSEKDSLALIDLKVRLIGKYPVIRKFFNQQQEFERIMALVNLTLTTTIFGMPSADQLPFPKEIKDMAQKILENIGGGQDSPPLDLSSLKVPDGFNLPEELSFLFKK</sequence>
<evidence type="ECO:0008006" key="3">
    <source>
        <dbReference type="Google" id="ProtNLM"/>
    </source>
</evidence>
<reference evidence="1 2" key="1">
    <citation type="journal article" date="2011" name="Stand. Genomic Sci.">
        <title>Complete genome sequence of Syntrophobotulus glycolicus type strain (FlGlyR).</title>
        <authorList>
            <person name="Han C."/>
            <person name="Mwirichia R."/>
            <person name="Chertkov O."/>
            <person name="Held B."/>
            <person name="Lapidus A."/>
            <person name="Nolan M."/>
            <person name="Lucas S."/>
            <person name="Hammon N."/>
            <person name="Deshpande S."/>
            <person name="Cheng J.F."/>
            <person name="Tapia R."/>
            <person name="Goodwin L."/>
            <person name="Pitluck S."/>
            <person name="Huntemann M."/>
            <person name="Liolios K."/>
            <person name="Ivanova N."/>
            <person name="Pagani I."/>
            <person name="Mavromatis K."/>
            <person name="Ovchinikova G."/>
            <person name="Pati A."/>
            <person name="Chen A."/>
            <person name="Palaniappan K."/>
            <person name="Land M."/>
            <person name="Hauser L."/>
            <person name="Brambilla E.M."/>
            <person name="Rohde M."/>
            <person name="Spring S."/>
            <person name="Sikorski J."/>
            <person name="Goker M."/>
            <person name="Woyke T."/>
            <person name="Bristow J."/>
            <person name="Eisen J.A."/>
            <person name="Markowitz V."/>
            <person name="Hugenholtz P."/>
            <person name="Kyrpides N.C."/>
            <person name="Klenk H.P."/>
            <person name="Detter J.C."/>
        </authorList>
    </citation>
    <scope>NUCLEOTIDE SEQUENCE [LARGE SCALE GENOMIC DNA]</scope>
    <source>
        <strain evidence="2">DSM 8271 / FlGlyR</strain>
    </source>
</reference>
<dbReference type="Gene3D" id="1.20.1500.10">
    <property type="entry name" value="YheA/YmcA-like"/>
    <property type="match status" value="1"/>
</dbReference>
<evidence type="ECO:0000313" key="1">
    <source>
        <dbReference type="EMBL" id="ADY56864.1"/>
    </source>
</evidence>
<dbReference type="AlphaFoldDB" id="F0SWM4"/>
<dbReference type="InterPro" id="IPR010368">
    <property type="entry name" value="Com_YlbF"/>
</dbReference>
<dbReference type="STRING" id="645991.Sgly_2585"/>
<evidence type="ECO:0000313" key="2">
    <source>
        <dbReference type="Proteomes" id="UP000007488"/>
    </source>
</evidence>
<reference evidence="2" key="2">
    <citation type="submission" date="2011-02" db="EMBL/GenBank/DDBJ databases">
        <title>The complete genome of Syntrophobotulus glycolicus DSM 8271.</title>
        <authorList>
            <person name="Lucas S."/>
            <person name="Copeland A."/>
            <person name="Lapidus A."/>
            <person name="Bruce D."/>
            <person name="Goodwin L."/>
            <person name="Pitluck S."/>
            <person name="Kyrpides N."/>
            <person name="Mavromatis K."/>
            <person name="Pagani I."/>
            <person name="Ivanova N."/>
            <person name="Mikhailova N."/>
            <person name="Chertkov O."/>
            <person name="Held B."/>
            <person name="Detter J.C."/>
            <person name="Tapia R."/>
            <person name="Han C."/>
            <person name="Land M."/>
            <person name="Hauser L."/>
            <person name="Markowitz V."/>
            <person name="Cheng J.-F."/>
            <person name="Hugenholtz P."/>
            <person name="Woyke T."/>
            <person name="Wu D."/>
            <person name="Spring S."/>
            <person name="Schroeder M."/>
            <person name="Brambilla E."/>
            <person name="Klenk H.-P."/>
            <person name="Eisen J.A."/>
        </authorList>
    </citation>
    <scope>NUCLEOTIDE SEQUENCE [LARGE SCALE GENOMIC DNA]</scope>
    <source>
        <strain evidence="2">DSM 8271 / FlGlyR</strain>
    </source>
</reference>
<dbReference type="Pfam" id="PF06133">
    <property type="entry name" value="Com_YlbF"/>
    <property type="match status" value="1"/>
</dbReference>
<dbReference type="HOGENOM" id="CLU_1591871_0_0_9"/>